<dbReference type="PANTHER" id="PTHR31973:SF149">
    <property type="entry name" value="SWIM-TYPE DOMAIN-CONTAINING PROTEIN"/>
    <property type="match status" value="1"/>
</dbReference>
<dbReference type="InterPro" id="IPR007527">
    <property type="entry name" value="Znf_SWIM"/>
</dbReference>
<proteinExistence type="predicted"/>
<accession>A0A438J820</accession>
<dbReference type="Proteomes" id="UP000288805">
    <property type="component" value="Unassembled WGS sequence"/>
</dbReference>
<feature type="domain" description="SWIM-type" evidence="5">
    <location>
        <begin position="324"/>
        <end position="356"/>
    </location>
</feature>
<dbReference type="PROSITE" id="PS50966">
    <property type="entry name" value="ZF_SWIM"/>
    <property type="match status" value="1"/>
</dbReference>
<evidence type="ECO:0000256" key="1">
    <source>
        <dbReference type="ARBA" id="ARBA00022723"/>
    </source>
</evidence>
<dbReference type="Pfam" id="PF04434">
    <property type="entry name" value="SWIM"/>
    <property type="match status" value="1"/>
</dbReference>
<reference evidence="6 7" key="1">
    <citation type="journal article" date="2018" name="PLoS Genet.">
        <title>Population sequencing reveals clonal diversity and ancestral inbreeding in the grapevine cultivar Chardonnay.</title>
        <authorList>
            <person name="Roach M.J."/>
            <person name="Johnson D.L."/>
            <person name="Bohlmann J."/>
            <person name="van Vuuren H.J."/>
            <person name="Jones S.J."/>
            <person name="Pretorius I.S."/>
            <person name="Schmidt S.A."/>
            <person name="Borneman A.R."/>
        </authorList>
    </citation>
    <scope>NUCLEOTIDE SEQUENCE [LARGE SCALE GENOMIC DNA]</scope>
    <source>
        <strain evidence="7">cv. Chardonnay</strain>
        <tissue evidence="6">Leaf</tissue>
    </source>
</reference>
<dbReference type="GO" id="GO:0008270">
    <property type="term" value="F:zinc ion binding"/>
    <property type="evidence" value="ECO:0007669"/>
    <property type="project" value="UniProtKB-KW"/>
</dbReference>
<dbReference type="Pfam" id="PF10551">
    <property type="entry name" value="MULE"/>
    <property type="match status" value="1"/>
</dbReference>
<evidence type="ECO:0000313" key="6">
    <source>
        <dbReference type="EMBL" id="RVX05104.1"/>
    </source>
</evidence>
<keyword evidence="1" id="KW-0479">Metal-binding</keyword>
<dbReference type="SMART" id="SM00575">
    <property type="entry name" value="ZnF_PMZ"/>
    <property type="match status" value="1"/>
</dbReference>
<evidence type="ECO:0000313" key="7">
    <source>
        <dbReference type="Proteomes" id="UP000288805"/>
    </source>
</evidence>
<evidence type="ECO:0000256" key="2">
    <source>
        <dbReference type="ARBA" id="ARBA00022771"/>
    </source>
</evidence>
<evidence type="ECO:0000259" key="5">
    <source>
        <dbReference type="PROSITE" id="PS50966"/>
    </source>
</evidence>
<organism evidence="6 7">
    <name type="scientific">Vitis vinifera</name>
    <name type="common">Grape</name>
    <dbReference type="NCBI Taxonomy" id="29760"/>
    <lineage>
        <taxon>Eukaryota</taxon>
        <taxon>Viridiplantae</taxon>
        <taxon>Streptophyta</taxon>
        <taxon>Embryophyta</taxon>
        <taxon>Tracheophyta</taxon>
        <taxon>Spermatophyta</taxon>
        <taxon>Magnoliopsida</taxon>
        <taxon>eudicotyledons</taxon>
        <taxon>Gunneridae</taxon>
        <taxon>Pentapetalae</taxon>
        <taxon>rosids</taxon>
        <taxon>Vitales</taxon>
        <taxon>Vitaceae</taxon>
        <taxon>Viteae</taxon>
        <taxon>Vitis</taxon>
    </lineage>
</organism>
<sequence length="448" mass="50855">MTKSHTCGGQSWKSAHPTKNWLVSIIKDRLQDTPHHKPKDIAKCIFQDFGIELNYTQVWRGIEDAREQLQGSYKEAYNLLPWFCEKLVETNPGSVAKLLINDDKRFERLFVSFHASLHGFQNGLDGNEGFFPVAFAIVDVETDDNWLWFLEQLKSAISTLQPMTFVSDREKGLKKSVLEVFENAHHGYSIYYLMENFKKNLKGPFHGDGRGSLPINFLAATHAIRLDGLRSPLSKLNGFLQKHTTGSCKLSQSAGQLYHLRKIEALICMIMESINTCQTDSSTWSSQLTPSKEEKLQDEIIKARSLKVLFSTDTLFEVHDDSINVVNIDSWDCSCLQWKATGLPCCHAIAIFNCTGRSVYDYCSRYFTLNSFRLTYSESINPLPSIIKSLDNEEAALHTLNVLPPCTLRPLSQQKRKRVKTEEVMRRAVSCTRCKLAGHNKATCKATL</sequence>
<dbReference type="PANTHER" id="PTHR31973">
    <property type="entry name" value="POLYPROTEIN, PUTATIVE-RELATED"/>
    <property type="match status" value="1"/>
</dbReference>
<keyword evidence="3" id="KW-0862">Zinc</keyword>
<evidence type="ECO:0000256" key="3">
    <source>
        <dbReference type="ARBA" id="ARBA00022833"/>
    </source>
</evidence>
<comment type="caution">
    <text evidence="6">The sequence shown here is derived from an EMBL/GenBank/DDBJ whole genome shotgun (WGS) entry which is preliminary data.</text>
</comment>
<evidence type="ECO:0000256" key="4">
    <source>
        <dbReference type="PROSITE-ProRule" id="PRU00325"/>
    </source>
</evidence>
<dbReference type="AlphaFoldDB" id="A0A438J820"/>
<name>A0A438J820_VITVI</name>
<gene>
    <name evidence="6" type="ORF">CK203_020070</name>
</gene>
<dbReference type="EMBL" id="QGNW01000057">
    <property type="protein sequence ID" value="RVX05104.1"/>
    <property type="molecule type" value="Genomic_DNA"/>
</dbReference>
<protein>
    <recommendedName>
        <fullName evidence="5">SWIM-type domain-containing protein</fullName>
    </recommendedName>
</protein>
<keyword evidence="2 4" id="KW-0863">Zinc-finger</keyword>
<dbReference type="InterPro" id="IPR006564">
    <property type="entry name" value="Znf_PMZ"/>
</dbReference>
<dbReference type="InterPro" id="IPR018289">
    <property type="entry name" value="MULE_transposase_dom"/>
</dbReference>